<keyword evidence="4" id="KW-1185">Reference proteome</keyword>
<dbReference type="GeneID" id="61893475"/>
<accession>A0A1Y6HM14</accession>
<sequence>MSQEPARIRQGGNAAVALPLELDALLAARTVWRAGRGTATANGGESTGHAELDAVLPDAGWPRRALTELLLPTHGVGEIALLLPTLARMTGASSRVVLVAPPFIPYAPAWQAGGVVLEHLEVVQAEPREALWAFEQCLRSGACAAVLGWPQTGDMRALRRLQVAADSGNCCAFALRDRRHAVNASPAALRLEFLPERDAWQVRKCRGGQVPSQPLRLAH</sequence>
<dbReference type="InterPro" id="IPR027417">
    <property type="entry name" value="P-loop_NTPase"/>
</dbReference>
<reference evidence="2 4" key="1">
    <citation type="submission" date="2017-05" db="EMBL/GenBank/DDBJ databases">
        <authorList>
            <person name="Blom J."/>
        </authorList>
    </citation>
    <scope>NUCLEOTIDE SEQUENCE [LARGE SCALE GENOMIC DNA]</scope>
    <source>
        <strain evidence="2">PD885</strain>
    </source>
</reference>
<dbReference type="Proteomes" id="UP000195877">
    <property type="component" value="Chromosome 1"/>
</dbReference>
<dbReference type="eggNOG" id="COG4544">
    <property type="taxonomic scope" value="Bacteria"/>
</dbReference>
<evidence type="ECO:0000256" key="1">
    <source>
        <dbReference type="ARBA" id="ARBA00022763"/>
    </source>
</evidence>
<dbReference type="InterPro" id="IPR047610">
    <property type="entry name" value="ImuA_translesion"/>
</dbReference>
<dbReference type="InterPro" id="IPR017166">
    <property type="entry name" value="UCP037290"/>
</dbReference>
<dbReference type="PANTHER" id="PTHR35369:SF3">
    <property type="entry name" value="TRANSLESION DNA SYNTHESIS-ASSOCIATED PROTEIN IMUA"/>
    <property type="match status" value="1"/>
</dbReference>
<dbReference type="STRING" id="48664.BER92_14230"/>
<gene>
    <name evidence="3" type="ORF">PD5205_02939</name>
    <name evidence="2" type="ORF">PD885_01056</name>
</gene>
<dbReference type="Proteomes" id="UP000195953">
    <property type="component" value="Chromosome 1"/>
</dbReference>
<keyword evidence="1" id="KW-0227">DNA damage</keyword>
<dbReference type="PANTHER" id="PTHR35369">
    <property type="entry name" value="BLR3025 PROTEIN-RELATED"/>
    <property type="match status" value="1"/>
</dbReference>
<organism evidence="3 5">
    <name type="scientific">Xanthomonas fragariae</name>
    <dbReference type="NCBI Taxonomy" id="48664"/>
    <lineage>
        <taxon>Bacteria</taxon>
        <taxon>Pseudomonadati</taxon>
        <taxon>Pseudomonadota</taxon>
        <taxon>Gammaproteobacteria</taxon>
        <taxon>Lysobacterales</taxon>
        <taxon>Lysobacteraceae</taxon>
        <taxon>Xanthomonas</taxon>
    </lineage>
</organism>
<dbReference type="GO" id="GO:0006281">
    <property type="term" value="P:DNA repair"/>
    <property type="evidence" value="ECO:0007669"/>
    <property type="project" value="TreeGrafter"/>
</dbReference>
<evidence type="ECO:0000313" key="2">
    <source>
        <dbReference type="EMBL" id="SMQ98310.1"/>
    </source>
</evidence>
<dbReference type="EMBL" id="LT853885">
    <property type="protein sequence ID" value="SMR04226.1"/>
    <property type="molecule type" value="Genomic_DNA"/>
</dbReference>
<dbReference type="FunFam" id="3.40.50.300:FF:001932">
    <property type="entry name" value="Translesion DNA synthesis-associated protein ImuA"/>
    <property type="match status" value="1"/>
</dbReference>
<evidence type="ECO:0000313" key="5">
    <source>
        <dbReference type="Proteomes" id="UP000195953"/>
    </source>
</evidence>
<name>A0A1Y6HM14_9XANT</name>
<protein>
    <submittedName>
        <fullName evidence="2">SOS cell division inhibitor</fullName>
    </submittedName>
</protein>
<dbReference type="InterPro" id="IPR050356">
    <property type="entry name" value="SulA_CellDiv_inhibitor"/>
</dbReference>
<dbReference type="NCBIfam" id="NF033429">
    <property type="entry name" value="ImuA_translesion"/>
    <property type="match status" value="1"/>
</dbReference>
<dbReference type="RefSeq" id="WP_002814400.1">
    <property type="nucleotide sequence ID" value="NZ_CP016830.1"/>
</dbReference>
<evidence type="ECO:0000313" key="4">
    <source>
        <dbReference type="Proteomes" id="UP000195877"/>
    </source>
</evidence>
<proteinExistence type="predicted"/>
<dbReference type="EMBL" id="LT853882">
    <property type="protein sequence ID" value="SMQ98310.1"/>
    <property type="molecule type" value="Genomic_DNA"/>
</dbReference>
<dbReference type="SUPFAM" id="SSF52540">
    <property type="entry name" value="P-loop containing nucleoside triphosphate hydrolases"/>
    <property type="match status" value="1"/>
</dbReference>
<dbReference type="KEGG" id="xfr:BER92_14230"/>
<dbReference type="Gene3D" id="3.40.50.300">
    <property type="entry name" value="P-loop containing nucleotide triphosphate hydrolases"/>
    <property type="match status" value="1"/>
</dbReference>
<dbReference type="AlphaFoldDB" id="A0A1Y6HM14"/>
<dbReference type="PIRSF" id="PIRSF037290">
    <property type="entry name" value="UCP037290"/>
    <property type="match status" value="1"/>
</dbReference>
<reference evidence="3 5" key="2">
    <citation type="submission" date="2017-05" db="EMBL/GenBank/DDBJ databases">
        <authorList>
            <person name="Song R."/>
            <person name="Chenine A.L."/>
            <person name="Ruprecht R.M."/>
        </authorList>
    </citation>
    <scope>NUCLEOTIDE SEQUENCE [LARGE SCALE GENOMIC DNA]</scope>
    <source>
        <strain evidence="3">PD5205</strain>
    </source>
</reference>
<evidence type="ECO:0000313" key="3">
    <source>
        <dbReference type="EMBL" id="SMR04226.1"/>
    </source>
</evidence>